<feature type="region of interest" description="Disordered" evidence="1">
    <location>
        <begin position="39"/>
        <end position="75"/>
    </location>
</feature>
<sequence length="131" mass="14361">FGVVCVASAVAANHLLHKNKKESEGERRPLIKGHDVVEESVGSEQGNVTEAASQAINEPRHTTEANSLTGYACQPDEGTDSFNECSPDNIPKFNAILKGKIKDIICAYIRSPDLLHLFHKYNAMVLSERDI</sequence>
<feature type="compositionally biased region" description="Polar residues" evidence="1">
    <location>
        <begin position="42"/>
        <end position="56"/>
    </location>
</feature>
<reference evidence="2" key="1">
    <citation type="journal article" date="2023" name="PLoS Negl. Trop. Dis.">
        <title>A genome sequence for Biomphalaria pfeifferi, the major vector snail for the human-infecting parasite Schistosoma mansoni.</title>
        <authorList>
            <person name="Bu L."/>
            <person name="Lu L."/>
            <person name="Laidemitt M.R."/>
            <person name="Zhang S.M."/>
            <person name="Mutuku M."/>
            <person name="Mkoji G."/>
            <person name="Steinauer M."/>
            <person name="Loker E.S."/>
        </authorList>
    </citation>
    <scope>NUCLEOTIDE SEQUENCE</scope>
    <source>
        <strain evidence="2">KasaAsao</strain>
    </source>
</reference>
<feature type="non-terminal residue" evidence="2">
    <location>
        <position position="1"/>
    </location>
</feature>
<reference evidence="2" key="2">
    <citation type="submission" date="2023-04" db="EMBL/GenBank/DDBJ databases">
        <authorList>
            <person name="Bu L."/>
            <person name="Lu L."/>
            <person name="Laidemitt M.R."/>
            <person name="Zhang S.M."/>
            <person name="Mutuku M."/>
            <person name="Mkoji G."/>
            <person name="Steinauer M."/>
            <person name="Loker E.S."/>
        </authorList>
    </citation>
    <scope>NUCLEOTIDE SEQUENCE</scope>
    <source>
        <strain evidence="2">KasaAsao</strain>
        <tissue evidence="2">Whole Snail</tissue>
    </source>
</reference>
<organism evidence="2 3">
    <name type="scientific">Biomphalaria pfeifferi</name>
    <name type="common">Bloodfluke planorb</name>
    <name type="synonym">Freshwater snail</name>
    <dbReference type="NCBI Taxonomy" id="112525"/>
    <lineage>
        <taxon>Eukaryota</taxon>
        <taxon>Metazoa</taxon>
        <taxon>Spiralia</taxon>
        <taxon>Lophotrochozoa</taxon>
        <taxon>Mollusca</taxon>
        <taxon>Gastropoda</taxon>
        <taxon>Heterobranchia</taxon>
        <taxon>Euthyneura</taxon>
        <taxon>Panpulmonata</taxon>
        <taxon>Hygrophila</taxon>
        <taxon>Lymnaeoidea</taxon>
        <taxon>Planorbidae</taxon>
        <taxon>Biomphalaria</taxon>
    </lineage>
</organism>
<proteinExistence type="predicted"/>
<feature type="non-terminal residue" evidence="2">
    <location>
        <position position="131"/>
    </location>
</feature>
<name>A0AAD8FCZ5_BIOPF</name>
<protein>
    <submittedName>
        <fullName evidence="2">Uncharacterized protein</fullName>
    </submittedName>
</protein>
<evidence type="ECO:0000313" key="2">
    <source>
        <dbReference type="EMBL" id="KAK0058639.1"/>
    </source>
</evidence>
<gene>
    <name evidence="2" type="ORF">Bpfe_011944</name>
</gene>
<dbReference type="EMBL" id="JASAOG010000047">
    <property type="protein sequence ID" value="KAK0058639.1"/>
    <property type="molecule type" value="Genomic_DNA"/>
</dbReference>
<dbReference type="AlphaFoldDB" id="A0AAD8FCZ5"/>
<evidence type="ECO:0000313" key="3">
    <source>
        <dbReference type="Proteomes" id="UP001233172"/>
    </source>
</evidence>
<dbReference type="Proteomes" id="UP001233172">
    <property type="component" value="Unassembled WGS sequence"/>
</dbReference>
<comment type="caution">
    <text evidence="2">The sequence shown here is derived from an EMBL/GenBank/DDBJ whole genome shotgun (WGS) entry which is preliminary data.</text>
</comment>
<evidence type="ECO:0000256" key="1">
    <source>
        <dbReference type="SAM" id="MobiDB-lite"/>
    </source>
</evidence>
<keyword evidence="3" id="KW-1185">Reference proteome</keyword>
<accession>A0AAD8FCZ5</accession>